<comment type="function">
    <text evidence="5">Bidirectionally degrades single-stranded DNA into large acid-insoluble oligonucleotides, which are then degraded further into small acid-soluble oligonucleotides.</text>
</comment>
<organism evidence="10 11">
    <name type="scientific">Actinomyces graevenitzii</name>
    <dbReference type="NCBI Taxonomy" id="55565"/>
    <lineage>
        <taxon>Bacteria</taxon>
        <taxon>Bacillati</taxon>
        <taxon>Actinomycetota</taxon>
        <taxon>Actinomycetes</taxon>
        <taxon>Actinomycetales</taxon>
        <taxon>Actinomycetaceae</taxon>
        <taxon>Actinomyces</taxon>
    </lineage>
</organism>
<dbReference type="EC" id="3.1.11.6" evidence="5"/>
<dbReference type="Pfam" id="PF02601">
    <property type="entry name" value="Exonuc_VII_L"/>
    <property type="match status" value="1"/>
</dbReference>
<protein>
    <recommendedName>
        <fullName evidence="5">Exodeoxyribonuclease 7 large subunit</fullName>
        <ecNumber evidence="5">3.1.11.6</ecNumber>
    </recommendedName>
    <alternativeName>
        <fullName evidence="5">Exodeoxyribonuclease VII large subunit</fullName>
        <shortName evidence="5">Exonuclease VII large subunit</shortName>
    </alternativeName>
</protein>
<evidence type="ECO:0000256" key="5">
    <source>
        <dbReference type="HAMAP-Rule" id="MF_00378"/>
    </source>
</evidence>
<dbReference type="NCBIfam" id="TIGR00237">
    <property type="entry name" value="xseA"/>
    <property type="match status" value="1"/>
</dbReference>
<dbReference type="GO" id="GO:0003676">
    <property type="term" value="F:nucleic acid binding"/>
    <property type="evidence" value="ECO:0007669"/>
    <property type="project" value="InterPro"/>
</dbReference>
<proteinExistence type="inferred from homology"/>
<feature type="domain" description="OB-fold nucleic acid binding" evidence="9">
    <location>
        <begin position="61"/>
        <end position="153"/>
    </location>
</feature>
<comment type="subcellular location">
    <subcellularLocation>
        <location evidence="5 6">Cytoplasm</location>
    </subcellularLocation>
</comment>
<keyword evidence="1 5" id="KW-0963">Cytoplasm</keyword>
<evidence type="ECO:0000313" key="11">
    <source>
        <dbReference type="Proteomes" id="UP000830236"/>
    </source>
</evidence>
<evidence type="ECO:0000259" key="8">
    <source>
        <dbReference type="Pfam" id="PF02601"/>
    </source>
</evidence>
<dbReference type="HAMAP" id="MF_00378">
    <property type="entry name" value="Exonuc_7_L"/>
    <property type="match status" value="1"/>
</dbReference>
<gene>
    <name evidence="5 10" type="primary">xseA</name>
    <name evidence="10" type="ORF">M3I41_02190</name>
</gene>
<dbReference type="GO" id="GO:0006308">
    <property type="term" value="P:DNA catabolic process"/>
    <property type="evidence" value="ECO:0007669"/>
    <property type="project" value="UniProtKB-UniRule"/>
</dbReference>
<dbReference type="PANTHER" id="PTHR30008">
    <property type="entry name" value="EXODEOXYRIBONUCLEASE 7 LARGE SUBUNIT"/>
    <property type="match status" value="1"/>
</dbReference>
<dbReference type="GO" id="GO:0005737">
    <property type="term" value="C:cytoplasm"/>
    <property type="evidence" value="ECO:0007669"/>
    <property type="project" value="UniProtKB-SubCell"/>
</dbReference>
<evidence type="ECO:0000256" key="7">
    <source>
        <dbReference type="SAM" id="MobiDB-lite"/>
    </source>
</evidence>
<feature type="region of interest" description="Disordered" evidence="7">
    <location>
        <begin position="1"/>
        <end position="43"/>
    </location>
</feature>
<dbReference type="InterPro" id="IPR020579">
    <property type="entry name" value="Exonuc_VII_lsu_C"/>
</dbReference>
<evidence type="ECO:0000259" key="9">
    <source>
        <dbReference type="Pfam" id="PF13742"/>
    </source>
</evidence>
<dbReference type="GO" id="GO:0008855">
    <property type="term" value="F:exodeoxyribonuclease VII activity"/>
    <property type="evidence" value="ECO:0007669"/>
    <property type="project" value="UniProtKB-UniRule"/>
</dbReference>
<feature type="domain" description="Exonuclease VII large subunit C-terminal" evidence="8">
    <location>
        <begin position="176"/>
        <end position="392"/>
    </location>
</feature>
<dbReference type="Proteomes" id="UP000830236">
    <property type="component" value="Chromosome"/>
</dbReference>
<evidence type="ECO:0000256" key="1">
    <source>
        <dbReference type="ARBA" id="ARBA00022490"/>
    </source>
</evidence>
<keyword evidence="2 5" id="KW-0540">Nuclease</keyword>
<dbReference type="Pfam" id="PF13742">
    <property type="entry name" value="tRNA_anti_2"/>
    <property type="match status" value="1"/>
</dbReference>
<feature type="compositionally biased region" description="Polar residues" evidence="7">
    <location>
        <begin position="18"/>
        <end position="38"/>
    </location>
</feature>
<comment type="catalytic activity">
    <reaction evidence="5 6">
        <text>Exonucleolytic cleavage in either 5'- to 3'- or 3'- to 5'-direction to yield nucleoside 5'-phosphates.</text>
        <dbReference type="EC" id="3.1.11.6"/>
    </reaction>
</comment>
<evidence type="ECO:0000256" key="6">
    <source>
        <dbReference type="RuleBase" id="RU004355"/>
    </source>
</evidence>
<evidence type="ECO:0000256" key="4">
    <source>
        <dbReference type="ARBA" id="ARBA00022839"/>
    </source>
</evidence>
<dbReference type="EMBL" id="CP097095">
    <property type="protein sequence ID" value="UQF80113.1"/>
    <property type="molecule type" value="Genomic_DNA"/>
</dbReference>
<keyword evidence="4 5" id="KW-0269">Exonuclease</keyword>
<dbReference type="InterPro" id="IPR025824">
    <property type="entry name" value="OB-fold_nuc-bd_dom"/>
</dbReference>
<reference evidence="10" key="1">
    <citation type="submission" date="2022-05" db="EMBL/GenBank/DDBJ databases">
        <title>Using nanopore sequencing to obtain complete genomes from saliva samples.</title>
        <authorList>
            <person name="Baker J.L."/>
        </authorList>
    </citation>
    <scope>NUCLEOTIDE SEQUENCE</scope>
    <source>
        <strain evidence="10">JCVI-JB-Ag32</strain>
    </source>
</reference>
<keyword evidence="3 5" id="KW-0378">Hydrolase</keyword>
<comment type="similarity">
    <text evidence="5 6">Belongs to the XseA family.</text>
</comment>
<evidence type="ECO:0000256" key="2">
    <source>
        <dbReference type="ARBA" id="ARBA00022722"/>
    </source>
</evidence>
<dbReference type="KEGG" id="agh:M3I41_02190"/>
<comment type="subunit">
    <text evidence="5">Heterooligomer composed of large and small subunits.</text>
</comment>
<evidence type="ECO:0000313" key="10">
    <source>
        <dbReference type="EMBL" id="UQF80113.1"/>
    </source>
</evidence>
<evidence type="ECO:0000256" key="3">
    <source>
        <dbReference type="ARBA" id="ARBA00022801"/>
    </source>
</evidence>
<dbReference type="InterPro" id="IPR003753">
    <property type="entry name" value="Exonuc_VII_L"/>
</dbReference>
<sequence>MVAVTSSNPPHAVGVNSGAPNATSPAVANQGVTSQASPNGGGRQLAALARDTTAENPWPLRLLAQKVESYMSKMTPVWVSGQVVQFNPRRGASMAFMTLRDSETEASMTVATYAKVLAAMDSPLEEGSQVVLHAKPTYWLKRGSFQLVADQIRPVGLGQLLAQIERLRRALAAEGLFDPSRKRPLPFLPRVVGLVCGRQAKAKDDVINNARLRWPATRFEIREVAVQGAYAVAEVSRAIAELDQIEQVDVIVVARGGGAVEDLLPFSDEALVRAAAACHTPLVSAIGHETDCPLLDLVADFRASTPTDAARRIVPDLLEELASLEGAVAAARTAWQARLEREQQGLEQLRSRPVLSQPDAVINLRQAEDRELTQRMRRAVDHQLALSQAQLHTDLAKLRALSPQSVLDRGYAVLRQSNGDVVTEVDQLKRGTLLEAIVAHGSLIAQVMGTNPKRLD</sequence>
<dbReference type="AlphaFoldDB" id="A0A9E7AQQ1"/>
<accession>A0A9E7AQQ1</accession>
<dbReference type="GO" id="GO:0009318">
    <property type="term" value="C:exodeoxyribonuclease VII complex"/>
    <property type="evidence" value="ECO:0007669"/>
    <property type="project" value="UniProtKB-UniRule"/>
</dbReference>
<dbReference type="CDD" id="cd04489">
    <property type="entry name" value="ExoVII_LU_OBF"/>
    <property type="match status" value="1"/>
</dbReference>
<dbReference type="PANTHER" id="PTHR30008:SF0">
    <property type="entry name" value="EXODEOXYRIBONUCLEASE 7 LARGE SUBUNIT"/>
    <property type="match status" value="1"/>
</dbReference>
<name>A0A9E7AQQ1_9ACTO</name>